<feature type="domain" description="ABC-type glycine betaine transport system substrate-binding" evidence="6">
    <location>
        <begin position="210"/>
        <end position="311"/>
    </location>
</feature>
<dbReference type="OrthoDB" id="9787902at2"/>
<keyword evidence="8" id="KW-1185">Reference proteome</keyword>
<comment type="subcellular location">
    <subcellularLocation>
        <location evidence="1">Cell membrane</location>
    </subcellularLocation>
</comment>
<evidence type="ECO:0000256" key="4">
    <source>
        <dbReference type="ARBA" id="ARBA00023136"/>
    </source>
</evidence>
<dbReference type="RefSeq" id="WP_106841778.1">
    <property type="nucleotide sequence ID" value="NZ_JBCNIW010000020.1"/>
</dbReference>
<accession>A0A2P7UJ01</accession>
<keyword evidence="4" id="KW-0472">Membrane</keyword>
<dbReference type="Gene3D" id="3.10.105.10">
    <property type="entry name" value="Dipeptide-binding Protein, Domain 3"/>
    <property type="match status" value="1"/>
</dbReference>
<evidence type="ECO:0000256" key="2">
    <source>
        <dbReference type="ARBA" id="ARBA00022448"/>
    </source>
</evidence>
<dbReference type="SUPFAM" id="SSF53850">
    <property type="entry name" value="Periplasmic binding protein-like II"/>
    <property type="match status" value="2"/>
</dbReference>
<organism evidence="7 8">
    <name type="scientific">Brevibacillus fortis</name>
    <dbReference type="NCBI Taxonomy" id="2126352"/>
    <lineage>
        <taxon>Bacteria</taxon>
        <taxon>Bacillati</taxon>
        <taxon>Bacillota</taxon>
        <taxon>Bacilli</taxon>
        <taxon>Bacillales</taxon>
        <taxon>Paenibacillaceae</taxon>
        <taxon>Brevibacillus</taxon>
    </lineage>
</organism>
<keyword evidence="5" id="KW-0732">Signal</keyword>
<protein>
    <submittedName>
        <fullName evidence="7">Glycine/betaine ABC transporter</fullName>
    </submittedName>
</protein>
<feature type="domain" description="ABC-type glycine betaine transport system substrate-binding" evidence="6">
    <location>
        <begin position="49"/>
        <end position="191"/>
    </location>
</feature>
<dbReference type="AlphaFoldDB" id="A0A2P7UJ01"/>
<dbReference type="GO" id="GO:0015871">
    <property type="term" value="P:choline transport"/>
    <property type="evidence" value="ECO:0007669"/>
    <property type="project" value="TreeGrafter"/>
</dbReference>
<feature type="signal peptide" evidence="5">
    <location>
        <begin position="1"/>
        <end position="21"/>
    </location>
</feature>
<proteinExistence type="predicted"/>
<feature type="chain" id="PRO_5015202328" evidence="5">
    <location>
        <begin position="22"/>
        <end position="311"/>
    </location>
</feature>
<dbReference type="PANTHER" id="PTHR47737:SF1">
    <property type="entry name" value="GLYCINE BETAINE_PROLINE BETAINE TRANSPORT SYSTEM PERMEASE PROTEIN PROW"/>
    <property type="match status" value="1"/>
</dbReference>
<dbReference type="Proteomes" id="UP000240419">
    <property type="component" value="Unassembled WGS sequence"/>
</dbReference>
<evidence type="ECO:0000256" key="1">
    <source>
        <dbReference type="ARBA" id="ARBA00004236"/>
    </source>
</evidence>
<keyword evidence="2" id="KW-0813">Transport</keyword>
<reference evidence="7 8" key="1">
    <citation type="submission" date="2018-03" db="EMBL/GenBank/DDBJ databases">
        <title>Brevisbacillus phylogenomics.</title>
        <authorList>
            <person name="Dunlap C."/>
        </authorList>
    </citation>
    <scope>NUCLEOTIDE SEQUENCE [LARGE SCALE GENOMIC DNA]</scope>
    <source>
        <strain evidence="7 8">NRRL NRS-1210</strain>
    </source>
</reference>
<dbReference type="GO" id="GO:0015226">
    <property type="term" value="F:carnitine transmembrane transporter activity"/>
    <property type="evidence" value="ECO:0007669"/>
    <property type="project" value="TreeGrafter"/>
</dbReference>
<dbReference type="GO" id="GO:0005275">
    <property type="term" value="F:amine transmembrane transporter activity"/>
    <property type="evidence" value="ECO:0007669"/>
    <property type="project" value="TreeGrafter"/>
</dbReference>
<gene>
    <name evidence="7" type="ORF">C7R93_27515</name>
</gene>
<dbReference type="EMBL" id="PXZM01000051">
    <property type="protein sequence ID" value="PSJ86994.1"/>
    <property type="molecule type" value="Genomic_DNA"/>
</dbReference>
<evidence type="ECO:0000256" key="5">
    <source>
        <dbReference type="SAM" id="SignalP"/>
    </source>
</evidence>
<comment type="caution">
    <text evidence="7">The sequence shown here is derived from an EMBL/GenBank/DDBJ whole genome shotgun (WGS) entry which is preliminary data.</text>
</comment>
<sequence>MMNKMVPALLAVMMGATTWLAGCSSQSTNTQISTATVIGSVPSETSDNALGEKLDYKIIGIDAGSGSMVKTEEVMNLYGLDKWQLVEGSDAAMTAALIKAYEAKEPIIITGWTPHWMFKKMDLKYLADPKNGFGGAEQIHTIVRKGLKEAKPAAYQFLDKFWWEPADMESVMVQMIEGKDPEVAAAEWVKNNEAKVAKWVEGIQPVQKEKLTLAYVAWDSEIASTHVVEHVLEQKLGYEVELSQVQTGPMWAGVAIGDVDGMVAAWLPSTDASYLKKFGGQIEDLGPNLDGTKIGLVVPSYMNISSIEDLQ</sequence>
<dbReference type="PANTHER" id="PTHR47737">
    <property type="entry name" value="GLYCINE BETAINE/PROLINE BETAINE TRANSPORT SYSTEM PERMEASE PROTEIN PROW"/>
    <property type="match status" value="1"/>
</dbReference>
<evidence type="ECO:0000313" key="7">
    <source>
        <dbReference type="EMBL" id="PSJ86994.1"/>
    </source>
</evidence>
<keyword evidence="3" id="KW-1003">Cell membrane</keyword>
<dbReference type="PROSITE" id="PS51257">
    <property type="entry name" value="PROKAR_LIPOPROTEIN"/>
    <property type="match status" value="1"/>
</dbReference>
<evidence type="ECO:0000259" key="6">
    <source>
        <dbReference type="Pfam" id="PF04069"/>
    </source>
</evidence>
<dbReference type="InterPro" id="IPR007210">
    <property type="entry name" value="ABC_Gly_betaine_transp_sub-bd"/>
</dbReference>
<dbReference type="GO" id="GO:0031460">
    <property type="term" value="P:glycine betaine transport"/>
    <property type="evidence" value="ECO:0007669"/>
    <property type="project" value="TreeGrafter"/>
</dbReference>
<evidence type="ECO:0000313" key="8">
    <source>
        <dbReference type="Proteomes" id="UP000240419"/>
    </source>
</evidence>
<dbReference type="GO" id="GO:0043190">
    <property type="term" value="C:ATP-binding cassette (ABC) transporter complex"/>
    <property type="evidence" value="ECO:0007669"/>
    <property type="project" value="InterPro"/>
</dbReference>
<dbReference type="Gene3D" id="3.40.190.100">
    <property type="entry name" value="Glycine betaine-binding periplasmic protein, domain 2"/>
    <property type="match status" value="1"/>
</dbReference>
<evidence type="ECO:0000256" key="3">
    <source>
        <dbReference type="ARBA" id="ARBA00022475"/>
    </source>
</evidence>
<dbReference type="Pfam" id="PF04069">
    <property type="entry name" value="OpuAC"/>
    <property type="match status" value="2"/>
</dbReference>
<name>A0A2P7UJ01_9BACL</name>